<gene>
    <name evidence="1" type="ORF">OH76DRAFT_962188</name>
</gene>
<protein>
    <submittedName>
        <fullName evidence="1">Uncharacterized protein</fullName>
    </submittedName>
</protein>
<reference evidence="1 2" key="1">
    <citation type="journal article" date="2018" name="Biotechnol. Biofuels">
        <title>Integrative visual omics of the white-rot fungus Polyporus brumalis exposes the biotechnological potential of its oxidative enzymes for delignifying raw plant biomass.</title>
        <authorList>
            <person name="Miyauchi S."/>
            <person name="Rancon A."/>
            <person name="Drula E."/>
            <person name="Hage H."/>
            <person name="Chaduli D."/>
            <person name="Favel A."/>
            <person name="Grisel S."/>
            <person name="Henrissat B."/>
            <person name="Herpoel-Gimbert I."/>
            <person name="Ruiz-Duenas F.J."/>
            <person name="Chevret D."/>
            <person name="Hainaut M."/>
            <person name="Lin J."/>
            <person name="Wang M."/>
            <person name="Pangilinan J."/>
            <person name="Lipzen A."/>
            <person name="Lesage-Meessen L."/>
            <person name="Navarro D."/>
            <person name="Riley R."/>
            <person name="Grigoriev I.V."/>
            <person name="Zhou S."/>
            <person name="Raouche S."/>
            <person name="Rosso M.N."/>
        </authorList>
    </citation>
    <scope>NUCLEOTIDE SEQUENCE [LARGE SCALE GENOMIC DNA]</scope>
    <source>
        <strain evidence="1 2">BRFM 1820</strain>
    </source>
</reference>
<evidence type="ECO:0000313" key="2">
    <source>
        <dbReference type="Proteomes" id="UP000256964"/>
    </source>
</evidence>
<dbReference type="Proteomes" id="UP000256964">
    <property type="component" value="Unassembled WGS sequence"/>
</dbReference>
<evidence type="ECO:0000313" key="1">
    <source>
        <dbReference type="EMBL" id="RDX54442.1"/>
    </source>
</evidence>
<organism evidence="1 2">
    <name type="scientific">Lentinus brumalis</name>
    <dbReference type="NCBI Taxonomy" id="2498619"/>
    <lineage>
        <taxon>Eukaryota</taxon>
        <taxon>Fungi</taxon>
        <taxon>Dikarya</taxon>
        <taxon>Basidiomycota</taxon>
        <taxon>Agaricomycotina</taxon>
        <taxon>Agaricomycetes</taxon>
        <taxon>Polyporales</taxon>
        <taxon>Polyporaceae</taxon>
        <taxon>Lentinus</taxon>
    </lineage>
</organism>
<dbReference type="AlphaFoldDB" id="A0A371DPJ8"/>
<keyword evidence="2" id="KW-1185">Reference proteome</keyword>
<accession>A0A371DPJ8</accession>
<sequence length="197" mass="22137">MHLGHSHLTRIDNYVIPSSGHDNRRFRLSTRSAGATGCSVGGHRRRRGEGQCALRVSQVDGSLCSSRYLSRFARLLAACPYHQYLLVLLPAVVPQPVLFCSVLLLSYSAVGPFAMYIMSQHVPRLQVAVPNVFQPSSYVHTWLVAWSIHRPRPPEYNTARCRRAKLSRRQFMVDPQWLVETSHQDVTKMGLSGVGPD</sequence>
<dbReference type="EMBL" id="KZ857384">
    <property type="protein sequence ID" value="RDX54442.1"/>
    <property type="molecule type" value="Genomic_DNA"/>
</dbReference>
<name>A0A371DPJ8_9APHY</name>
<proteinExistence type="predicted"/>